<keyword evidence="5" id="KW-0408">Iron</keyword>
<dbReference type="PANTHER" id="PTHR36923">
    <property type="entry name" value="FERREDOXIN"/>
    <property type="match status" value="1"/>
</dbReference>
<sequence>MRVTADLARCVGAGQCVLTEPAVFDQDEEDGTVVVLDSTPKDEKTVTRVRQAIHICPGRALALVESAAPARADTRVDSHLNRPAVDG</sequence>
<dbReference type="PANTHER" id="PTHR36923:SF3">
    <property type="entry name" value="FERREDOXIN"/>
    <property type="match status" value="1"/>
</dbReference>
<dbReference type="EMBL" id="JADPUN010000139">
    <property type="protein sequence ID" value="MBF9129934.1"/>
    <property type="molecule type" value="Genomic_DNA"/>
</dbReference>
<keyword evidence="4" id="KW-0249">Electron transport</keyword>
<evidence type="ECO:0000256" key="5">
    <source>
        <dbReference type="ARBA" id="ARBA00023004"/>
    </source>
</evidence>
<dbReference type="Pfam" id="PF13370">
    <property type="entry name" value="Fer4_13"/>
    <property type="match status" value="1"/>
</dbReference>
<keyword evidence="2" id="KW-0813">Transport</keyword>
<evidence type="ECO:0000256" key="1">
    <source>
        <dbReference type="ARBA" id="ARBA00001927"/>
    </source>
</evidence>
<dbReference type="InterPro" id="IPR051269">
    <property type="entry name" value="Fe-S_cluster_ET"/>
</dbReference>
<keyword evidence="6" id="KW-0411">Iron-sulfur</keyword>
<dbReference type="Proteomes" id="UP000638560">
    <property type="component" value="Unassembled WGS sequence"/>
</dbReference>
<comment type="cofactor">
    <cofactor evidence="1">
        <name>[3Fe-4S] cluster</name>
        <dbReference type="ChEBI" id="CHEBI:21137"/>
    </cofactor>
</comment>
<evidence type="ECO:0000256" key="4">
    <source>
        <dbReference type="ARBA" id="ARBA00022982"/>
    </source>
</evidence>
<evidence type="ECO:0000256" key="2">
    <source>
        <dbReference type="ARBA" id="ARBA00022448"/>
    </source>
</evidence>
<evidence type="ECO:0000313" key="9">
    <source>
        <dbReference type="Proteomes" id="UP000638560"/>
    </source>
</evidence>
<keyword evidence="3" id="KW-0479">Metal-binding</keyword>
<evidence type="ECO:0000256" key="3">
    <source>
        <dbReference type="ARBA" id="ARBA00022723"/>
    </source>
</evidence>
<evidence type="ECO:0000256" key="6">
    <source>
        <dbReference type="ARBA" id="ARBA00023014"/>
    </source>
</evidence>
<name>A0ABS0GUP6_9ACTN</name>
<dbReference type="SUPFAM" id="SSF54862">
    <property type="entry name" value="4Fe-4S ferredoxins"/>
    <property type="match status" value="1"/>
</dbReference>
<protein>
    <submittedName>
        <fullName evidence="8">Ferredoxin</fullName>
    </submittedName>
</protein>
<reference evidence="8 9" key="1">
    <citation type="submission" date="2020-11" db="EMBL/GenBank/DDBJ databases">
        <title>A novel isolate from a Black sea contaminated sediment with potential to produce alkanes: Plantactinospora alkalitolerans sp. nov.</title>
        <authorList>
            <person name="Carro L."/>
            <person name="Veyisoglu A."/>
            <person name="Guven K."/>
            <person name="Schumann P."/>
            <person name="Klenk H.-P."/>
            <person name="Sahin N."/>
        </authorList>
    </citation>
    <scope>NUCLEOTIDE SEQUENCE [LARGE SCALE GENOMIC DNA]</scope>
    <source>
        <strain evidence="8 9">S1510</strain>
    </source>
</reference>
<gene>
    <name evidence="8" type="ORF">I0C86_13315</name>
</gene>
<evidence type="ECO:0000313" key="8">
    <source>
        <dbReference type="EMBL" id="MBF9129934.1"/>
    </source>
</evidence>
<dbReference type="Gene3D" id="3.30.70.20">
    <property type="match status" value="1"/>
</dbReference>
<evidence type="ECO:0000256" key="7">
    <source>
        <dbReference type="ARBA" id="ARBA00023291"/>
    </source>
</evidence>
<keyword evidence="9" id="KW-1185">Reference proteome</keyword>
<accession>A0ABS0GUP6</accession>
<keyword evidence="7" id="KW-0003">3Fe-4S</keyword>
<comment type="caution">
    <text evidence="8">The sequence shown here is derived from an EMBL/GenBank/DDBJ whole genome shotgun (WGS) entry which is preliminary data.</text>
</comment>
<proteinExistence type="predicted"/>
<organism evidence="8 9">
    <name type="scientific">Plantactinospora alkalitolerans</name>
    <dbReference type="NCBI Taxonomy" id="2789879"/>
    <lineage>
        <taxon>Bacteria</taxon>
        <taxon>Bacillati</taxon>
        <taxon>Actinomycetota</taxon>
        <taxon>Actinomycetes</taxon>
        <taxon>Micromonosporales</taxon>
        <taxon>Micromonosporaceae</taxon>
        <taxon>Plantactinospora</taxon>
    </lineage>
</organism>